<keyword evidence="9" id="KW-0132">Cell division</keyword>
<feature type="region of interest" description="Disordered" evidence="7">
    <location>
        <begin position="477"/>
        <end position="533"/>
    </location>
</feature>
<comment type="subcellular location">
    <subcellularLocation>
        <location evidence="1">Nucleus</location>
    </subcellularLocation>
</comment>
<feature type="region of interest" description="Disordered" evidence="7">
    <location>
        <begin position="54"/>
        <end position="85"/>
    </location>
</feature>
<feature type="compositionally biased region" description="Basic and acidic residues" evidence="7">
    <location>
        <begin position="405"/>
        <end position="414"/>
    </location>
</feature>
<feature type="compositionally biased region" description="Polar residues" evidence="7">
    <location>
        <begin position="695"/>
        <end position="705"/>
    </location>
</feature>
<feature type="compositionally biased region" description="Low complexity" evidence="7">
    <location>
        <begin position="280"/>
        <end position="301"/>
    </location>
</feature>
<keyword evidence="3" id="KW-0597">Phosphoprotein</keyword>
<reference evidence="9" key="1">
    <citation type="submission" date="2023-08" db="EMBL/GenBank/DDBJ databases">
        <authorList>
            <person name="Alioto T."/>
            <person name="Alioto T."/>
            <person name="Gomez Garrido J."/>
        </authorList>
    </citation>
    <scope>NUCLEOTIDE SEQUENCE</scope>
</reference>
<evidence type="ECO:0000256" key="2">
    <source>
        <dbReference type="ARBA" id="ARBA00022499"/>
    </source>
</evidence>
<organism evidence="9 10">
    <name type="scientific">Xyrichtys novacula</name>
    <name type="common">Pearly razorfish</name>
    <name type="synonym">Hemipteronotus novacula</name>
    <dbReference type="NCBI Taxonomy" id="13765"/>
    <lineage>
        <taxon>Eukaryota</taxon>
        <taxon>Metazoa</taxon>
        <taxon>Chordata</taxon>
        <taxon>Craniata</taxon>
        <taxon>Vertebrata</taxon>
        <taxon>Euteleostomi</taxon>
        <taxon>Actinopterygii</taxon>
        <taxon>Neopterygii</taxon>
        <taxon>Teleostei</taxon>
        <taxon>Neoteleostei</taxon>
        <taxon>Acanthomorphata</taxon>
        <taxon>Eupercaria</taxon>
        <taxon>Labriformes</taxon>
        <taxon>Labridae</taxon>
        <taxon>Xyrichtys</taxon>
    </lineage>
</organism>
<evidence type="ECO:0000256" key="7">
    <source>
        <dbReference type="SAM" id="MobiDB-lite"/>
    </source>
</evidence>
<feature type="region of interest" description="Disordered" evidence="7">
    <location>
        <begin position="1"/>
        <end position="36"/>
    </location>
</feature>
<feature type="compositionally biased region" description="Basic and acidic residues" evidence="7">
    <location>
        <begin position="158"/>
        <end position="176"/>
    </location>
</feature>
<feature type="domain" description="PP1-binding" evidence="8">
    <location>
        <begin position="319"/>
        <end position="368"/>
    </location>
</feature>
<feature type="region of interest" description="Disordered" evidence="7">
    <location>
        <begin position="740"/>
        <end position="808"/>
    </location>
</feature>
<feature type="region of interest" description="Disordered" evidence="7">
    <location>
        <begin position="604"/>
        <end position="710"/>
    </location>
</feature>
<evidence type="ECO:0000256" key="1">
    <source>
        <dbReference type="ARBA" id="ARBA00004123"/>
    </source>
</evidence>
<dbReference type="Pfam" id="PF15276">
    <property type="entry name" value="PP1_bind"/>
    <property type="match status" value="1"/>
</dbReference>
<dbReference type="GO" id="GO:0005634">
    <property type="term" value="C:nucleus"/>
    <property type="evidence" value="ECO:0007669"/>
    <property type="project" value="UniProtKB-SubCell"/>
</dbReference>
<sequence>MSAVEVNAAFTEEDQREKMSSPLEEEPQLTHNKPASLNFSELTPHQFGISVQSFTPLSQSNHKDKSRLAQIKARRRSSVGVRGSPETNSLIRFMAQQKMKTPPAFKTPELVKSSPLLPRVASTLRQKMASFQNLMDVEESEGCDPVPKQDSNTGGCIKTRDYLSDGNSRDREKENHPPVVIPSKRRRLGPLESCEVEIREAGAPILHFSLKEHEEEEKQEVQVMTEGPLTSSDTVEKAEAVFLSPSLHVDSELKADSPAETQQDGVFELQSPHHPPPDDPAAASPTQPASILHIPSLPPLLGMKPTGEGDSTGTSTVKKKKKVRFGGPLSPEFFDKNLPPSTPLQKGGTPARAQTPGGSLQLRSLLKTPQGSESQTQKAQLDLGSPTEFGASPTLAIPRNRRTPTVREDREDGGGKIVFPSIEEIDSAVLNDAECTWDIQPLDLNSAFHEECLPQVLTESETEPSAASQLDVLDELGSLPEEETQIEADVEVVQSRRRKRKQPEESEPVKRSTRSAAKSASGRMKSSSAAARRWNKEVDRSLYGSRAYASKNPTLSPITERFSFISQPLLAEQQTLTTAPSTETCLNPEMIDDTQVISNLTTTNVQENPSEDSAPSPVTTKPSVRRPSGRKVRRRGLKEMRVTPAEGMVPCFSEEEERKTEGEKDETTTNSETSREETPLSHAAPEQEGADTEQKAQTSADTPCTESDRKPECLHALTSDCPAMIEEPRNTVFSLPEVTRRKYKQGRRSSMYRAVPQELGNQAEEHQMSCDLQKSGQGDRAAKQEENDCRSSSDGQEEGEAAHMDLAPWQTDFNFEDVFKPVATRGQRSVRRSLRNRRTSDNEGLAWLPWTSPETSKESRRRTRGERRSAALPVQPSVPEETAENKS</sequence>
<evidence type="ECO:0000259" key="8">
    <source>
        <dbReference type="Pfam" id="PF15276"/>
    </source>
</evidence>
<dbReference type="EMBL" id="OY660875">
    <property type="protein sequence ID" value="CAJ1068381.1"/>
    <property type="molecule type" value="Genomic_DNA"/>
</dbReference>
<dbReference type="InterPro" id="IPR029334">
    <property type="entry name" value="PP1-bd"/>
</dbReference>
<evidence type="ECO:0000313" key="9">
    <source>
        <dbReference type="EMBL" id="CAJ1068381.1"/>
    </source>
</evidence>
<feature type="compositionally biased region" description="Basic residues" evidence="7">
    <location>
        <begin position="623"/>
        <end position="636"/>
    </location>
</feature>
<keyword evidence="5" id="KW-0539">Nucleus</keyword>
<dbReference type="GO" id="GO:0051301">
    <property type="term" value="P:cell division"/>
    <property type="evidence" value="ECO:0007669"/>
    <property type="project" value="UniProtKB-KW"/>
</dbReference>
<evidence type="ECO:0000313" key="10">
    <source>
        <dbReference type="Proteomes" id="UP001178508"/>
    </source>
</evidence>
<keyword evidence="10" id="KW-1185">Reference proteome</keyword>
<dbReference type="PANTHER" id="PTHR21603">
    <property type="entry name" value="ANTIGEN KI-67-LIKE PROTEIN"/>
    <property type="match status" value="1"/>
</dbReference>
<feature type="compositionally biased region" description="Polar residues" evidence="7">
    <location>
        <begin position="356"/>
        <end position="379"/>
    </location>
</feature>
<keyword evidence="4" id="KW-0832">Ubl conjugation</keyword>
<protein>
    <submittedName>
        <fullName evidence="9">Cell division cycle-associated protein 2 isoform X5</fullName>
    </submittedName>
</protein>
<feature type="compositionally biased region" description="Basic and acidic residues" evidence="7">
    <location>
        <begin position="656"/>
        <end position="679"/>
    </location>
</feature>
<dbReference type="GO" id="GO:0007088">
    <property type="term" value="P:regulation of mitotic nuclear division"/>
    <property type="evidence" value="ECO:0007669"/>
    <property type="project" value="TreeGrafter"/>
</dbReference>
<feature type="region of interest" description="Disordered" evidence="7">
    <location>
        <begin position="212"/>
        <end position="237"/>
    </location>
</feature>
<keyword evidence="2" id="KW-1017">Isopeptide bond</keyword>
<evidence type="ECO:0000256" key="5">
    <source>
        <dbReference type="ARBA" id="ARBA00023242"/>
    </source>
</evidence>
<feature type="compositionally biased region" description="Polar residues" evidence="7">
    <location>
        <begin position="604"/>
        <end position="621"/>
    </location>
</feature>
<name>A0AAV1G5A6_XYRNO</name>
<feature type="region of interest" description="Disordered" evidence="7">
    <location>
        <begin position="820"/>
        <end position="887"/>
    </location>
</feature>
<feature type="compositionally biased region" description="Basic residues" evidence="7">
    <location>
        <begin position="828"/>
        <end position="837"/>
    </location>
</feature>
<feature type="region of interest" description="Disordered" evidence="7">
    <location>
        <begin position="249"/>
        <end position="415"/>
    </location>
</feature>
<evidence type="ECO:0000256" key="4">
    <source>
        <dbReference type="ARBA" id="ARBA00022843"/>
    </source>
</evidence>
<feature type="compositionally biased region" description="Basic and acidic residues" evidence="7">
    <location>
        <begin position="780"/>
        <end position="791"/>
    </location>
</feature>
<keyword evidence="6" id="KW-0131">Cell cycle</keyword>
<evidence type="ECO:0000256" key="3">
    <source>
        <dbReference type="ARBA" id="ARBA00022553"/>
    </source>
</evidence>
<accession>A0AAV1G5A6</accession>
<dbReference type="GO" id="GO:0005694">
    <property type="term" value="C:chromosome"/>
    <property type="evidence" value="ECO:0007669"/>
    <property type="project" value="TreeGrafter"/>
</dbReference>
<dbReference type="GO" id="GO:0051983">
    <property type="term" value="P:regulation of chromosome segregation"/>
    <property type="evidence" value="ECO:0007669"/>
    <property type="project" value="TreeGrafter"/>
</dbReference>
<dbReference type="Proteomes" id="UP001178508">
    <property type="component" value="Chromosome 12"/>
</dbReference>
<feature type="region of interest" description="Disordered" evidence="7">
    <location>
        <begin position="139"/>
        <end position="186"/>
    </location>
</feature>
<evidence type="ECO:0000256" key="6">
    <source>
        <dbReference type="ARBA" id="ARBA00023306"/>
    </source>
</evidence>
<gene>
    <name evidence="9" type="ORF">XNOV1_A040629</name>
</gene>
<feature type="compositionally biased region" description="Acidic residues" evidence="7">
    <location>
        <begin position="480"/>
        <end position="490"/>
    </location>
</feature>
<dbReference type="AlphaFoldDB" id="A0AAV1G5A6"/>
<dbReference type="PANTHER" id="PTHR21603:SF16">
    <property type="entry name" value="CELL DIVISION CYCLE-ASSOCIATED PROTEIN 2"/>
    <property type="match status" value="1"/>
</dbReference>
<proteinExistence type="predicted"/>